<dbReference type="PANTHER" id="PTHR24413">
    <property type="entry name" value="SPECKLE-TYPE POZ PROTEIN"/>
    <property type="match status" value="1"/>
</dbReference>
<dbReference type="PROSITE" id="PS50097">
    <property type="entry name" value="BTB"/>
    <property type="match status" value="1"/>
</dbReference>
<dbReference type="InterPro" id="IPR000210">
    <property type="entry name" value="BTB/POZ_dom"/>
</dbReference>
<dbReference type="InterPro" id="IPR008974">
    <property type="entry name" value="TRAF-like"/>
</dbReference>
<dbReference type="GO" id="GO:0030163">
    <property type="term" value="P:protein catabolic process"/>
    <property type="evidence" value="ECO:0007669"/>
    <property type="project" value="UniProtKB-ARBA"/>
</dbReference>
<dbReference type="InterPro" id="IPR011333">
    <property type="entry name" value="SKP1/BTB/POZ_sf"/>
</dbReference>
<feature type="compositionally biased region" description="Low complexity" evidence="1">
    <location>
        <begin position="278"/>
        <end position="290"/>
    </location>
</feature>
<dbReference type="SUPFAM" id="SSF49599">
    <property type="entry name" value="TRAF domain-like"/>
    <property type="match status" value="1"/>
</dbReference>
<evidence type="ECO:0000259" key="2">
    <source>
        <dbReference type="PROSITE" id="PS50097"/>
    </source>
</evidence>
<evidence type="ECO:0008006" key="6">
    <source>
        <dbReference type="Google" id="ProtNLM"/>
    </source>
</evidence>
<evidence type="ECO:0000313" key="4">
    <source>
        <dbReference type="EMBL" id="RIA92917.1"/>
    </source>
</evidence>
<proteinExistence type="predicted"/>
<dbReference type="SMART" id="SM00225">
    <property type="entry name" value="BTB"/>
    <property type="match status" value="1"/>
</dbReference>
<dbReference type="PROSITE" id="PS50144">
    <property type="entry name" value="MATH"/>
    <property type="match status" value="1"/>
</dbReference>
<reference evidence="4 5" key="1">
    <citation type="submission" date="2018-06" db="EMBL/GenBank/DDBJ databases">
        <title>Comparative genomics reveals the genomic features of Rhizophagus irregularis, R. cerebriforme, R. diaphanum and Gigaspora rosea, and their symbiotic lifestyle signature.</title>
        <authorList>
            <person name="Morin E."/>
            <person name="San Clemente H."/>
            <person name="Chen E.C.H."/>
            <person name="De La Providencia I."/>
            <person name="Hainaut M."/>
            <person name="Kuo A."/>
            <person name="Kohler A."/>
            <person name="Murat C."/>
            <person name="Tang N."/>
            <person name="Roy S."/>
            <person name="Loubradou J."/>
            <person name="Henrissat B."/>
            <person name="Grigoriev I.V."/>
            <person name="Corradi N."/>
            <person name="Roux C."/>
            <person name="Martin F.M."/>
        </authorList>
    </citation>
    <scope>NUCLEOTIDE SEQUENCE [LARGE SCALE GENOMIC DNA]</scope>
    <source>
        <strain evidence="4 5">DAOM 227022</strain>
    </source>
</reference>
<feature type="domain" description="MATH" evidence="3">
    <location>
        <begin position="10"/>
        <end position="135"/>
    </location>
</feature>
<dbReference type="AlphaFoldDB" id="A0A397T9E3"/>
<dbReference type="Gene3D" id="2.60.210.10">
    <property type="entry name" value="Apoptosis, Tumor Necrosis Factor Receptor Associated Protein 2, Chain A"/>
    <property type="match status" value="1"/>
</dbReference>
<dbReference type="STRING" id="658196.A0A397T9E3"/>
<feature type="region of interest" description="Disordered" evidence="1">
    <location>
        <begin position="266"/>
        <end position="290"/>
    </location>
</feature>
<name>A0A397T9E3_9GLOM</name>
<evidence type="ECO:0000313" key="5">
    <source>
        <dbReference type="Proteomes" id="UP000265703"/>
    </source>
</evidence>
<evidence type="ECO:0000256" key="1">
    <source>
        <dbReference type="SAM" id="MobiDB-lite"/>
    </source>
</evidence>
<dbReference type="Gene3D" id="3.30.710.10">
    <property type="entry name" value="Potassium Channel Kv1.1, Chain A"/>
    <property type="match status" value="2"/>
</dbReference>
<evidence type="ECO:0000259" key="3">
    <source>
        <dbReference type="PROSITE" id="PS50144"/>
    </source>
</evidence>
<feature type="domain" description="BTB" evidence="2">
    <location>
        <begin position="178"/>
        <end position="214"/>
    </location>
</feature>
<sequence>MGEIRENTTSATYEFAFDGLAQLNKAIYSPVFSSGSDQHLWQLWIQPADTLKDGEEYLSLYLCVIPNANEIKTVEPWRERMLTTATVYLMDPRTRTRIGSTIYYTNKNLRKFSIRCSYRGREFFVKRSMIPSTKLVLGIEFLNVPFAENYVMWNDNNCAPPDSLVYSWGTVVNNPRMADVLFQVQGEILCANKEIVCGRSEYFKAMFASGYVESRMISVAECGRLRKRLRDPTGNSRKLIERNTESSGQDIENLDKTKQVEIKDEEQRITKKQRSAHTENVTSTTTHVTSSISFNRDVDGLFPQNNSTIYRNDDKKIEDNNIKIDDNYGQVNNRNDHEIPESMVKKGEIQENIIGKQVIQQEDRISSSVIAKNSGPEAEVDDEEFPQDLPPGFYHVVNITDCDVPTFYALLHYLYTNEITLSEPVGTSKVTSLVHLFRLADKYQITDLRQRTLARIYKELAISNVAEVLFSLGHQWLDLKKVCMDYILKHFATVRETEGFNKVMEHPENYTGFSEIAKDLFKKLKIADEKE</sequence>
<dbReference type="CDD" id="cd00121">
    <property type="entry name" value="MATH"/>
    <property type="match status" value="1"/>
</dbReference>
<dbReference type="SUPFAM" id="SSF54695">
    <property type="entry name" value="POZ domain"/>
    <property type="match status" value="1"/>
</dbReference>
<dbReference type="OrthoDB" id="6359816at2759"/>
<gene>
    <name evidence="4" type="ORF">C1645_735919</name>
</gene>
<dbReference type="InterPro" id="IPR002083">
    <property type="entry name" value="MATH/TRAF_dom"/>
</dbReference>
<comment type="caution">
    <text evidence="4">The sequence shown here is derived from an EMBL/GenBank/DDBJ whole genome shotgun (WGS) entry which is preliminary data.</text>
</comment>
<accession>A0A397T9E3</accession>
<keyword evidence="5" id="KW-1185">Reference proteome</keyword>
<dbReference type="Proteomes" id="UP000265703">
    <property type="component" value="Unassembled WGS sequence"/>
</dbReference>
<dbReference type="Pfam" id="PF00651">
    <property type="entry name" value="BTB"/>
    <property type="match status" value="2"/>
</dbReference>
<organism evidence="4 5">
    <name type="scientific">Glomus cerebriforme</name>
    <dbReference type="NCBI Taxonomy" id="658196"/>
    <lineage>
        <taxon>Eukaryota</taxon>
        <taxon>Fungi</taxon>
        <taxon>Fungi incertae sedis</taxon>
        <taxon>Mucoromycota</taxon>
        <taxon>Glomeromycotina</taxon>
        <taxon>Glomeromycetes</taxon>
        <taxon>Glomerales</taxon>
        <taxon>Glomeraceae</taxon>
        <taxon>Glomus</taxon>
    </lineage>
</organism>
<dbReference type="EMBL" id="QKYT01000114">
    <property type="protein sequence ID" value="RIA92917.1"/>
    <property type="molecule type" value="Genomic_DNA"/>
</dbReference>
<protein>
    <recommendedName>
        <fullName evidence="6">BTB domain-containing protein</fullName>
    </recommendedName>
</protein>